<dbReference type="GO" id="GO:0016491">
    <property type="term" value="F:oxidoreductase activity"/>
    <property type="evidence" value="ECO:0007669"/>
    <property type="project" value="UniProtKB-KW"/>
</dbReference>
<feature type="domain" description="NADPH-dependent reductive aminase-like C-terminal" evidence="4">
    <location>
        <begin position="161"/>
        <end position="286"/>
    </location>
</feature>
<dbReference type="GO" id="GO:0031491">
    <property type="term" value="F:nucleosome binding"/>
    <property type="evidence" value="ECO:0007669"/>
    <property type="project" value="TreeGrafter"/>
</dbReference>
<evidence type="ECO:0000259" key="3">
    <source>
        <dbReference type="Pfam" id="PF03446"/>
    </source>
</evidence>
<dbReference type="InterPro" id="IPR048666">
    <property type="entry name" value="RedAm-like_C"/>
</dbReference>
<dbReference type="GO" id="GO:0050661">
    <property type="term" value="F:NADP binding"/>
    <property type="evidence" value="ECO:0007669"/>
    <property type="project" value="InterPro"/>
</dbReference>
<dbReference type="InterPro" id="IPR051265">
    <property type="entry name" value="HIBADH-related_NP60_sf"/>
</dbReference>
<sequence length="288" mass="30251">MPQERVTVLGLGAMGGVLAGSLLDAGHAVTVWNRTARRAEPLVHRGASGAATVRDAVTASPVVVACLFDHASVHDTLEPVVDGLAGRTLINLTTTTPSEARELAGWAKRHGIDYLDGAIMATPPMIGAREASILYSGSRDVFDRNQPILDGWATSTYDGDDPGIASLYDLALLSGMYQMFTGFLHGAAMVRSAGVSSAEFARRATPFLGAMTAAFAAQAEVLDAGDYSDPPQSLTWTATALDTIARASRESGADPAPITVIRKLVTDQIEAGHGDEDLDRIFEGLRTG</sequence>
<dbReference type="SUPFAM" id="SSF51735">
    <property type="entry name" value="NAD(P)-binding Rossmann-fold domains"/>
    <property type="match status" value="1"/>
</dbReference>
<organism evidence="5 6">
    <name type="scientific">Prauserella flavalba</name>
    <dbReference type="NCBI Taxonomy" id="1477506"/>
    <lineage>
        <taxon>Bacteria</taxon>
        <taxon>Bacillati</taxon>
        <taxon>Actinomycetota</taxon>
        <taxon>Actinomycetes</taxon>
        <taxon>Pseudonocardiales</taxon>
        <taxon>Pseudonocardiaceae</taxon>
        <taxon>Prauserella</taxon>
    </lineage>
</organism>
<keyword evidence="2" id="KW-0560">Oxidoreductase</keyword>
<name>A0A318LNQ5_9PSEU</name>
<evidence type="ECO:0000259" key="4">
    <source>
        <dbReference type="Pfam" id="PF21761"/>
    </source>
</evidence>
<dbReference type="Pfam" id="PF21761">
    <property type="entry name" value="RedAm-like_C"/>
    <property type="match status" value="1"/>
</dbReference>
<dbReference type="PIRSF" id="PIRSF000103">
    <property type="entry name" value="HIBADH"/>
    <property type="match status" value="1"/>
</dbReference>
<gene>
    <name evidence="5" type="ORF">BA062_17770</name>
</gene>
<dbReference type="Gene3D" id="1.10.1040.10">
    <property type="entry name" value="N-(1-d-carboxylethyl)-l-norvaline Dehydrogenase, domain 2"/>
    <property type="match status" value="1"/>
</dbReference>
<reference evidence="5 6" key="1">
    <citation type="submission" date="2016-07" db="EMBL/GenBank/DDBJ databases">
        <title>Draft genome sequence of Prauserella sp. YIM 121212, isolated from alkaline soil.</title>
        <authorList>
            <person name="Ruckert C."/>
            <person name="Albersmeier A."/>
            <person name="Jiang C.-L."/>
            <person name="Jiang Y."/>
            <person name="Kalinowski J."/>
            <person name="Schneider O."/>
            <person name="Winkler A."/>
            <person name="Zotchev S.B."/>
        </authorList>
    </citation>
    <scope>NUCLEOTIDE SEQUENCE [LARGE SCALE GENOMIC DNA]</scope>
    <source>
        <strain evidence="5 6">YIM 121212</strain>
    </source>
</reference>
<dbReference type="Gene3D" id="3.40.50.720">
    <property type="entry name" value="NAD(P)-binding Rossmann-like Domain"/>
    <property type="match status" value="1"/>
</dbReference>
<proteinExistence type="inferred from homology"/>
<evidence type="ECO:0000256" key="2">
    <source>
        <dbReference type="ARBA" id="ARBA00023002"/>
    </source>
</evidence>
<dbReference type="InterPro" id="IPR015815">
    <property type="entry name" value="HIBADH-related"/>
</dbReference>
<dbReference type="AlphaFoldDB" id="A0A318LNQ5"/>
<dbReference type="Pfam" id="PF03446">
    <property type="entry name" value="NAD_binding_2"/>
    <property type="match status" value="1"/>
</dbReference>
<dbReference type="RefSeq" id="WP_110338106.1">
    <property type="nucleotide sequence ID" value="NZ_MASU01000006.1"/>
</dbReference>
<accession>A0A318LNQ5</accession>
<evidence type="ECO:0000313" key="6">
    <source>
        <dbReference type="Proteomes" id="UP000247892"/>
    </source>
</evidence>
<evidence type="ECO:0000313" key="5">
    <source>
        <dbReference type="EMBL" id="PXY34045.1"/>
    </source>
</evidence>
<dbReference type="GO" id="GO:0000785">
    <property type="term" value="C:chromatin"/>
    <property type="evidence" value="ECO:0007669"/>
    <property type="project" value="TreeGrafter"/>
</dbReference>
<dbReference type="OrthoDB" id="9135493at2"/>
<comment type="similarity">
    <text evidence="1">Belongs to the HIBADH-related family.</text>
</comment>
<protein>
    <submittedName>
        <fullName evidence="5">6-phosphogluconate dehydrogenase</fullName>
    </submittedName>
</protein>
<dbReference type="GO" id="GO:0003677">
    <property type="term" value="F:DNA binding"/>
    <property type="evidence" value="ECO:0007669"/>
    <property type="project" value="TreeGrafter"/>
</dbReference>
<dbReference type="Proteomes" id="UP000247892">
    <property type="component" value="Unassembled WGS sequence"/>
</dbReference>
<dbReference type="EMBL" id="MASU01000006">
    <property type="protein sequence ID" value="PXY34045.1"/>
    <property type="molecule type" value="Genomic_DNA"/>
</dbReference>
<comment type="caution">
    <text evidence="5">The sequence shown here is derived from an EMBL/GenBank/DDBJ whole genome shotgun (WGS) entry which is preliminary data.</text>
</comment>
<keyword evidence="6" id="KW-1185">Reference proteome</keyword>
<dbReference type="InterPro" id="IPR036291">
    <property type="entry name" value="NAD(P)-bd_dom_sf"/>
</dbReference>
<feature type="domain" description="6-phosphogluconate dehydrogenase NADP-binding" evidence="3">
    <location>
        <begin position="6"/>
        <end position="155"/>
    </location>
</feature>
<dbReference type="PANTHER" id="PTHR43580">
    <property type="entry name" value="OXIDOREDUCTASE GLYR1-RELATED"/>
    <property type="match status" value="1"/>
</dbReference>
<dbReference type="PANTHER" id="PTHR43580:SF2">
    <property type="entry name" value="CYTOKINE-LIKE NUCLEAR FACTOR N-PAC"/>
    <property type="match status" value="1"/>
</dbReference>
<dbReference type="GO" id="GO:0140673">
    <property type="term" value="P:transcription elongation-coupled chromatin remodeling"/>
    <property type="evidence" value="ECO:0007669"/>
    <property type="project" value="TreeGrafter"/>
</dbReference>
<dbReference type="InterPro" id="IPR013328">
    <property type="entry name" value="6PGD_dom2"/>
</dbReference>
<dbReference type="InterPro" id="IPR006115">
    <property type="entry name" value="6PGDH_NADP-bd"/>
</dbReference>
<evidence type="ECO:0000256" key="1">
    <source>
        <dbReference type="ARBA" id="ARBA00009080"/>
    </source>
</evidence>